<sequence>MASRIPYRESHRKLVIAFDIGTTFSGVSYSVLDPGQIPEIKGVTRYPDQEHVTGSSKIPTIIYYDSRGSVRAVGAEAVKDGILEMAIENGWTKADWFKLHLRPRTRSTEHIATEIPPLPPGKTVIQVFADYLHYLFKCTSAYIKDSHANGHALWITLENHIDFVLSHPNGWEGPQQNQMREAAVLAKLIPNTPEGHARISFVTEGEASLHFSINNGFPSRTMNNGDGVLIVDAGGGTVDISAYAKRSNAFAEIAAPQCYFHGSIFVTIEARKLLSRLLSESDFIADLDHIIRCFDKTTKHRFRDIEEPQFIKFGSTRDNDEECSIRYGQLKLTGRDVASCFEPSVKCIVDTVVEQHRLARQRFSHIILVGGFAASDYLHNRLRAMLEPNGFIVIRPENHVSKAVADGAISFYLDHFVRTRVAKVTYGAFANALYNPYNPEHREREGDTFVSMAGEKRVQGSFTVILPKNTQVSETQEFRSSFTQLYKLKTDFASLTSVVWCYRGVMAEPRWRDTDTRMYSKVCTIELDLSYFSRNTKDIKRHGAQGKFYRLDYDLVLLFGLTELKAQLAWMEKGVEKRSPAKIVYDPDSTRED</sequence>
<keyword evidence="2" id="KW-1185">Reference proteome</keyword>
<organism evidence="1 2">
    <name type="scientific">Laccaria amethystina LaAM-08-1</name>
    <dbReference type="NCBI Taxonomy" id="1095629"/>
    <lineage>
        <taxon>Eukaryota</taxon>
        <taxon>Fungi</taxon>
        <taxon>Dikarya</taxon>
        <taxon>Basidiomycota</taxon>
        <taxon>Agaricomycotina</taxon>
        <taxon>Agaricomycetes</taxon>
        <taxon>Agaricomycetidae</taxon>
        <taxon>Agaricales</taxon>
        <taxon>Agaricineae</taxon>
        <taxon>Hydnangiaceae</taxon>
        <taxon>Laccaria</taxon>
    </lineage>
</organism>
<dbReference type="SUPFAM" id="SSF53067">
    <property type="entry name" value="Actin-like ATPase domain"/>
    <property type="match status" value="2"/>
</dbReference>
<protein>
    <submittedName>
        <fullName evidence="1">Unplaced genomic scaffold K443scaffold_281, whole genome shotgun sequence</fullName>
    </submittedName>
</protein>
<dbReference type="AlphaFoldDB" id="A0A0C9WRE4"/>
<dbReference type="OrthoDB" id="2963168at2759"/>
<dbReference type="Gene3D" id="3.30.420.40">
    <property type="match status" value="1"/>
</dbReference>
<dbReference type="Proteomes" id="UP000054477">
    <property type="component" value="Unassembled WGS sequence"/>
</dbReference>
<dbReference type="EMBL" id="KN838816">
    <property type="protein sequence ID" value="KIJ93960.1"/>
    <property type="molecule type" value="Genomic_DNA"/>
</dbReference>
<dbReference type="STRING" id="1095629.A0A0C9WRE4"/>
<dbReference type="CDD" id="cd10170">
    <property type="entry name" value="ASKHA_NBD_HSP70"/>
    <property type="match status" value="1"/>
</dbReference>
<evidence type="ECO:0000313" key="1">
    <source>
        <dbReference type="EMBL" id="KIJ93960.1"/>
    </source>
</evidence>
<accession>A0A0C9WRE4</accession>
<gene>
    <name evidence="1" type="ORF">K443DRAFT_12503</name>
</gene>
<evidence type="ECO:0000313" key="2">
    <source>
        <dbReference type="Proteomes" id="UP000054477"/>
    </source>
</evidence>
<dbReference type="PANTHER" id="PTHR14187:SF5">
    <property type="entry name" value="HEAT SHOCK 70 KDA PROTEIN 12A"/>
    <property type="match status" value="1"/>
</dbReference>
<name>A0A0C9WRE4_9AGAR</name>
<dbReference type="InterPro" id="IPR043129">
    <property type="entry name" value="ATPase_NBD"/>
</dbReference>
<reference evidence="2" key="2">
    <citation type="submission" date="2015-01" db="EMBL/GenBank/DDBJ databases">
        <title>Evolutionary Origins and Diversification of the Mycorrhizal Mutualists.</title>
        <authorList>
            <consortium name="DOE Joint Genome Institute"/>
            <consortium name="Mycorrhizal Genomics Consortium"/>
            <person name="Kohler A."/>
            <person name="Kuo A."/>
            <person name="Nagy L.G."/>
            <person name="Floudas D."/>
            <person name="Copeland A."/>
            <person name="Barry K.W."/>
            <person name="Cichocki N."/>
            <person name="Veneault-Fourrey C."/>
            <person name="LaButti K."/>
            <person name="Lindquist E.A."/>
            <person name="Lipzen A."/>
            <person name="Lundell T."/>
            <person name="Morin E."/>
            <person name="Murat C."/>
            <person name="Riley R."/>
            <person name="Ohm R."/>
            <person name="Sun H."/>
            <person name="Tunlid A."/>
            <person name="Henrissat B."/>
            <person name="Grigoriev I.V."/>
            <person name="Hibbett D.S."/>
            <person name="Martin F."/>
        </authorList>
    </citation>
    <scope>NUCLEOTIDE SEQUENCE [LARGE SCALE GENOMIC DNA]</scope>
    <source>
        <strain evidence="2">LaAM-08-1</strain>
    </source>
</reference>
<proteinExistence type="predicted"/>
<reference evidence="1 2" key="1">
    <citation type="submission" date="2014-04" db="EMBL/GenBank/DDBJ databases">
        <authorList>
            <consortium name="DOE Joint Genome Institute"/>
            <person name="Kuo A."/>
            <person name="Kohler A."/>
            <person name="Nagy L.G."/>
            <person name="Floudas D."/>
            <person name="Copeland A."/>
            <person name="Barry K.W."/>
            <person name="Cichocki N."/>
            <person name="Veneault-Fourrey C."/>
            <person name="LaButti K."/>
            <person name="Lindquist E.A."/>
            <person name="Lipzen A."/>
            <person name="Lundell T."/>
            <person name="Morin E."/>
            <person name="Murat C."/>
            <person name="Sun H."/>
            <person name="Tunlid A."/>
            <person name="Henrissat B."/>
            <person name="Grigoriev I.V."/>
            <person name="Hibbett D.S."/>
            <person name="Martin F."/>
            <person name="Nordberg H.P."/>
            <person name="Cantor M.N."/>
            <person name="Hua S.X."/>
        </authorList>
    </citation>
    <scope>NUCLEOTIDE SEQUENCE [LARGE SCALE GENOMIC DNA]</scope>
    <source>
        <strain evidence="1 2">LaAM-08-1</strain>
    </source>
</reference>
<dbReference type="PANTHER" id="PTHR14187">
    <property type="entry name" value="ALPHA KINASE/ELONGATION FACTOR 2 KINASE"/>
    <property type="match status" value="1"/>
</dbReference>
<dbReference type="HOGENOM" id="CLU_009958_4_2_1"/>